<dbReference type="AlphaFoldDB" id="A0A842YQ60"/>
<organism evidence="1 2">
    <name type="scientific">Methanothermobacter thermautotrophicus</name>
    <name type="common">Methanobacterium thermoformicicum</name>
    <dbReference type="NCBI Taxonomy" id="145262"/>
    <lineage>
        <taxon>Archaea</taxon>
        <taxon>Methanobacteriati</taxon>
        <taxon>Methanobacteriota</taxon>
        <taxon>Methanomada group</taxon>
        <taxon>Methanobacteria</taxon>
        <taxon>Methanobacteriales</taxon>
        <taxon>Methanobacteriaceae</taxon>
        <taxon>Methanothermobacter</taxon>
    </lineage>
</organism>
<dbReference type="EMBL" id="QKOF01000006">
    <property type="protein sequence ID" value="MBE2900501.1"/>
    <property type="molecule type" value="Genomic_DNA"/>
</dbReference>
<evidence type="ECO:0000313" key="1">
    <source>
        <dbReference type="EMBL" id="MBE2900501.1"/>
    </source>
</evidence>
<dbReference type="InterPro" id="IPR018975">
    <property type="entry name" value="Pseudomurein-binding_repeat"/>
</dbReference>
<protein>
    <recommendedName>
        <fullName evidence="3">Bacterial Ig-like domain-containing protein</fullName>
    </recommendedName>
</protein>
<proteinExistence type="predicted"/>
<evidence type="ECO:0000313" key="2">
    <source>
        <dbReference type="Proteomes" id="UP000646659"/>
    </source>
</evidence>
<accession>A0A842YQ60</accession>
<name>A0A842YQ60_METTF</name>
<dbReference type="Proteomes" id="UP000646659">
    <property type="component" value="Unassembled WGS sequence"/>
</dbReference>
<gene>
    <name evidence="1" type="ORF">DNK57_06805</name>
</gene>
<dbReference type="Pfam" id="PF09373">
    <property type="entry name" value="PMBR"/>
    <property type="match status" value="1"/>
</dbReference>
<sequence length="340" mass="37931">MRADDYLYAASNTIINLNQNKRVEITFNSIQPPTKPAGSTTGTLTKQEYLQTAQNIKNFIETKKRSPNYATTKIGQIRYETLIYTFAKIINHYNTTDKLPDSIQITQTTGIGETITKDTTPPLTSISPDPGVYDHPITVTITATDNKDNNPRINYQVDGRSYTGNRIATISLGEGTHTINYYAIDKNGNKAQQQTATYIIGEDAPVRCSLTLTSTAFTGGPVLNLDKLHDFYEIYGMSPEEYFMVNYGDPYVWEYEPVPEVYDLGLVPFRVSLPVTVDGPAKGISVAWRRTAPFEGEISIIVDGQTICTKRYINGGTLMGLGYPSKIRSNRLMPQNFIMI</sequence>
<comment type="caution">
    <text evidence="1">The sequence shown here is derived from an EMBL/GenBank/DDBJ whole genome shotgun (WGS) entry which is preliminary data.</text>
</comment>
<dbReference type="Gene3D" id="3.30.1920.20">
    <property type="match status" value="1"/>
</dbReference>
<reference evidence="1" key="1">
    <citation type="submission" date="2018-06" db="EMBL/GenBank/DDBJ databases">
        <title>Draft genome sequence of Methanothermobacter thermautotrophicus Strain WHS, a thermophilic, hydrogenotrophic methanogen isolated from Washburn Hot Springs in Yellowstone National Park, USA.</title>
        <authorList>
            <person name="Mckay L.J."/>
            <person name="Klingelsmith K."/>
            <person name="Inskeep W.P."/>
            <person name="Fields M.W."/>
        </authorList>
    </citation>
    <scope>NUCLEOTIDE SEQUENCE</scope>
    <source>
        <strain evidence="1">WHS</strain>
    </source>
</reference>
<dbReference type="OrthoDB" id="71088at2157"/>
<evidence type="ECO:0008006" key="3">
    <source>
        <dbReference type="Google" id="ProtNLM"/>
    </source>
</evidence>